<evidence type="ECO:0000259" key="5">
    <source>
        <dbReference type="SMART" id="SM00534"/>
    </source>
</evidence>
<dbReference type="HOGENOM" id="CLU_030717_1_0_10"/>
<feature type="domain" description="DNA mismatch repair proteins mutS family" evidence="5">
    <location>
        <begin position="316"/>
        <end position="501"/>
    </location>
</feature>
<keyword evidence="2" id="KW-0067">ATP-binding</keyword>
<dbReference type="GO" id="GO:0030983">
    <property type="term" value="F:mismatched DNA binding"/>
    <property type="evidence" value="ECO:0007669"/>
    <property type="project" value="InterPro"/>
</dbReference>
<comment type="caution">
    <text evidence="6">The sequence shown here is derived from an EMBL/GenBank/DDBJ whole genome shotgun (WGS) entry which is preliminary data.</text>
</comment>
<accession>B5D3R1</accession>
<dbReference type="EMBL" id="ABQC02000024">
    <property type="protein sequence ID" value="EDY94210.1"/>
    <property type="molecule type" value="Genomic_DNA"/>
</dbReference>
<feature type="transmembrane region" description="Helical" evidence="4">
    <location>
        <begin position="221"/>
        <end position="240"/>
    </location>
</feature>
<proteinExistence type="predicted"/>
<dbReference type="InterPro" id="IPR027417">
    <property type="entry name" value="P-loop_NTPase"/>
</dbReference>
<dbReference type="eggNOG" id="COG0249">
    <property type="taxonomic scope" value="Bacteria"/>
</dbReference>
<dbReference type="GeneID" id="43186314"/>
<keyword evidence="4" id="KW-0812">Transmembrane</keyword>
<evidence type="ECO:0000256" key="3">
    <source>
        <dbReference type="ARBA" id="ARBA00023125"/>
    </source>
</evidence>
<evidence type="ECO:0000256" key="4">
    <source>
        <dbReference type="SAM" id="Phobius"/>
    </source>
</evidence>
<dbReference type="PANTHER" id="PTHR11361:SF152">
    <property type="entry name" value="DNA MISMATCH REPAIR PROTEIN"/>
    <property type="match status" value="1"/>
</dbReference>
<dbReference type="Proteomes" id="UP000003452">
    <property type="component" value="Unassembled WGS sequence"/>
</dbReference>
<evidence type="ECO:0000256" key="2">
    <source>
        <dbReference type="ARBA" id="ARBA00022840"/>
    </source>
</evidence>
<dbReference type="Gene3D" id="3.40.50.300">
    <property type="entry name" value="P-loop containing nucleotide triphosphate hydrolases"/>
    <property type="match status" value="1"/>
</dbReference>
<dbReference type="GO" id="GO:0005524">
    <property type="term" value="F:ATP binding"/>
    <property type="evidence" value="ECO:0007669"/>
    <property type="project" value="UniProtKB-KW"/>
</dbReference>
<keyword evidence="4" id="KW-1133">Transmembrane helix</keyword>
<dbReference type="OrthoDB" id="9802448at2"/>
<evidence type="ECO:0000313" key="6">
    <source>
        <dbReference type="EMBL" id="EDY94210.1"/>
    </source>
</evidence>
<dbReference type="SMART" id="SM00534">
    <property type="entry name" value="MUTSac"/>
    <property type="match status" value="1"/>
</dbReference>
<dbReference type="RefSeq" id="WP_007564168.1">
    <property type="nucleotide sequence ID" value="NZ_DS990134.1"/>
</dbReference>
<dbReference type="Pfam" id="PF00488">
    <property type="entry name" value="MutS_V"/>
    <property type="match status" value="1"/>
</dbReference>
<dbReference type="AlphaFoldDB" id="B5D3R1"/>
<dbReference type="PANTHER" id="PTHR11361">
    <property type="entry name" value="DNA MISMATCH REPAIR PROTEIN MUTS FAMILY MEMBER"/>
    <property type="match status" value="1"/>
</dbReference>
<dbReference type="InterPro" id="IPR045076">
    <property type="entry name" value="MutS"/>
</dbReference>
<dbReference type="GO" id="GO:0006298">
    <property type="term" value="P:mismatch repair"/>
    <property type="evidence" value="ECO:0007669"/>
    <property type="project" value="InterPro"/>
</dbReference>
<evidence type="ECO:0000256" key="1">
    <source>
        <dbReference type="ARBA" id="ARBA00022741"/>
    </source>
</evidence>
<reference evidence="6 7" key="1">
    <citation type="submission" date="2008-08" db="EMBL/GenBank/DDBJ databases">
        <title>Draft genome sequence of Bacteroides plebeius (DSM 17135).</title>
        <authorList>
            <person name="Sudarsanam P."/>
            <person name="Ley R."/>
            <person name="Guruge J."/>
            <person name="Turnbaugh P.J."/>
            <person name="Mahowald M."/>
            <person name="Liep D."/>
            <person name="Gordon J."/>
        </authorList>
    </citation>
    <scope>NUCLEOTIDE SEQUENCE [LARGE SCALE GENOMIC DNA]</scope>
    <source>
        <strain evidence="7">DSM 17135 / JCM 12973 / M2</strain>
    </source>
</reference>
<dbReference type="GO" id="GO:0140664">
    <property type="term" value="F:ATP-dependent DNA damage sensor activity"/>
    <property type="evidence" value="ECO:0007669"/>
    <property type="project" value="InterPro"/>
</dbReference>
<evidence type="ECO:0000313" key="7">
    <source>
        <dbReference type="Proteomes" id="UP000003452"/>
    </source>
</evidence>
<sequence length="507" mass="59004">MEKEVKAYNSYKKLSYMDGNLPESVRHDLNIDELCEKIDYTSSCIGRQFLYHLLCIDKVSSVNKHEELVEHLQEHVSLRKRTSEILGKINKPEAYTIVDILAENIDYSRRYLFLLQVCRWLPLIFSIWMLMAATPALPFVLFLLSYVGNAFLHYKQKSKLTCYYFSIPQLYRLLLTADKLAQIDEFFKTDSTIGDCLNRLKKLKKMLHSFRLGITLQSESAFLFFLVTELVNIFTLYAAVNVAKSFLCIRDEREEIEHVFEFVGFIDVLCSLSFFRDSLPYWCKPIENSKEEMLYARSICHPLIDNCVPNDLSLSEKSMIITGSNMSGKTSFIRTIAVNLLLGKVLSTCFAREFRIDLSRRIYSVIHTEDDLIRGKSFFLKEVENVKKAIDVSNNGKYLLIFDELFKGTNTVERIAINYALLLDFTKSDHIILASTHDNEITTLLQDKYDLYYFSEKVADTQMEFDYKLKKGVDRDGNAIKILKLYKYPDSVIAMAERLRLNYKNKM</sequence>
<keyword evidence="4" id="KW-0472">Membrane</keyword>
<protein>
    <submittedName>
        <fullName evidence="6">MutS domain V protein</fullName>
    </submittedName>
</protein>
<keyword evidence="1" id="KW-0547">Nucleotide-binding</keyword>
<reference evidence="6 7" key="2">
    <citation type="submission" date="2008-08" db="EMBL/GenBank/DDBJ databases">
        <authorList>
            <person name="Fulton L."/>
            <person name="Clifton S."/>
            <person name="Fulton B."/>
            <person name="Xu J."/>
            <person name="Minx P."/>
            <person name="Pepin K.H."/>
            <person name="Johnson M."/>
            <person name="Thiruvilangam P."/>
            <person name="Bhonagiri V."/>
            <person name="Nash W.E."/>
            <person name="Mardis E.R."/>
            <person name="Wilson R.K."/>
        </authorList>
    </citation>
    <scope>NUCLEOTIDE SEQUENCE [LARGE SCALE GENOMIC DNA]</scope>
    <source>
        <strain evidence="7">DSM 17135 / JCM 12973 / M2</strain>
    </source>
</reference>
<dbReference type="SUPFAM" id="SSF52540">
    <property type="entry name" value="P-loop containing nucleoside triphosphate hydrolases"/>
    <property type="match status" value="1"/>
</dbReference>
<dbReference type="InterPro" id="IPR000432">
    <property type="entry name" value="DNA_mismatch_repair_MutS_C"/>
</dbReference>
<name>B5D3R1_PHOPM</name>
<dbReference type="GO" id="GO:0005829">
    <property type="term" value="C:cytosol"/>
    <property type="evidence" value="ECO:0007669"/>
    <property type="project" value="TreeGrafter"/>
</dbReference>
<gene>
    <name evidence="6" type="ORF">BACPLE_03664</name>
</gene>
<organism evidence="6 7">
    <name type="scientific">Phocaeicola plebeius (strain DSM 17135 / JCM 12973 / CCUG 54634 / M2)</name>
    <name type="common">Bacteroides plebeius</name>
    <dbReference type="NCBI Taxonomy" id="484018"/>
    <lineage>
        <taxon>Bacteria</taxon>
        <taxon>Pseudomonadati</taxon>
        <taxon>Bacteroidota</taxon>
        <taxon>Bacteroidia</taxon>
        <taxon>Bacteroidales</taxon>
        <taxon>Bacteroidaceae</taxon>
        <taxon>Phocaeicola</taxon>
    </lineage>
</organism>
<keyword evidence="3" id="KW-0238">DNA-binding</keyword>